<proteinExistence type="inferred from homology"/>
<dbReference type="GO" id="GO:0000213">
    <property type="term" value="F:tRNA-intron lyase activity"/>
    <property type="evidence" value="ECO:0007669"/>
    <property type="project" value="UniProtKB-UniRule"/>
</dbReference>
<feature type="domain" description="tRNA intron endonuclease catalytic" evidence="8">
    <location>
        <begin position="220"/>
        <end position="299"/>
    </location>
</feature>
<dbReference type="FunFam" id="3.40.1350.10:FF:000008">
    <property type="entry name" value="tRNA-splicing endonuclease subunit Sen34"/>
    <property type="match status" value="1"/>
</dbReference>
<dbReference type="GO" id="GO:0000379">
    <property type="term" value="P:tRNA-type intron splice site recognition and cleavage"/>
    <property type="evidence" value="ECO:0007669"/>
    <property type="project" value="UniProtKB-UniRule"/>
</dbReference>
<dbReference type="STRING" id="576137.A0A1L7XDU1"/>
<keyword evidence="10" id="KW-0255">Endonuclease</keyword>
<organism evidence="10 11">
    <name type="scientific">Phialocephala subalpina</name>
    <dbReference type="NCBI Taxonomy" id="576137"/>
    <lineage>
        <taxon>Eukaryota</taxon>
        <taxon>Fungi</taxon>
        <taxon>Dikarya</taxon>
        <taxon>Ascomycota</taxon>
        <taxon>Pezizomycotina</taxon>
        <taxon>Leotiomycetes</taxon>
        <taxon>Helotiales</taxon>
        <taxon>Mollisiaceae</taxon>
        <taxon>Phialocephala</taxon>
        <taxon>Phialocephala fortinii species complex</taxon>
    </lineage>
</organism>
<feature type="active site" evidence="6">
    <location>
        <position position="256"/>
    </location>
</feature>
<evidence type="ECO:0000256" key="7">
    <source>
        <dbReference type="SAM" id="MobiDB-lite"/>
    </source>
</evidence>
<sequence length="318" mass="34874">MVHSFESISEPIPISLISGKYMIFDISVVTYLRRTHHICGTLIGSIPQNPQQNIFSGLPMELMPEEAKFLVQKEVAYIVDDLAWHKQRYDTLTGDDKKKYLESLRSAGLKVRKAAQDNSKKRSEIALSRIATKKAKEKSSGEGSSGTLADPPPNTSLDDTGSVAEDSTTDSLFGGESTASRASGTPISSDKPFPVTPTTSYATSSLPQNPSHQPDPSVPLSYSLFAHLHARDYYIMPGLRFGCDYNVYPGDPLRFHSHFLATSFEWDQDIPMLDLIGGGRLGTAVKKGFLIGGEDTEADTEGEWGDNVRTFCIEWGGM</sequence>
<feature type="compositionally biased region" description="Polar residues" evidence="7">
    <location>
        <begin position="155"/>
        <end position="188"/>
    </location>
</feature>
<dbReference type="EC" id="4.6.1.16" evidence="5"/>
<dbReference type="Proteomes" id="UP000184330">
    <property type="component" value="Unassembled WGS sequence"/>
</dbReference>
<feature type="region of interest" description="Disordered" evidence="7">
    <location>
        <begin position="111"/>
        <end position="216"/>
    </location>
</feature>
<evidence type="ECO:0000256" key="5">
    <source>
        <dbReference type="PIRNR" id="PIRNR017250"/>
    </source>
</evidence>
<dbReference type="PANTHER" id="PTHR13070">
    <property type="entry name" value="TRNA-SPLICING ENDONUCLEASE SUBUNIT SEN34-RELATED"/>
    <property type="match status" value="1"/>
</dbReference>
<keyword evidence="3 5" id="KW-0456">Lyase</keyword>
<keyword evidence="10" id="KW-0540">Nuclease</keyword>
<evidence type="ECO:0000256" key="4">
    <source>
        <dbReference type="ARBA" id="ARBA00059865"/>
    </source>
</evidence>
<dbReference type="OrthoDB" id="48041at2759"/>
<dbReference type="InterPro" id="IPR011856">
    <property type="entry name" value="tRNA_endonuc-like_dom_sf"/>
</dbReference>
<evidence type="ECO:0000259" key="8">
    <source>
        <dbReference type="Pfam" id="PF01974"/>
    </source>
</evidence>
<comment type="function">
    <text evidence="4">Constitutes one of the two catalytic subunit of the tRNA-splicing endonuclease complex, a complex responsible for identification and cleavage of the splice sites in pre-tRNA. It cleaves pre-tRNA at the 5'- and 3'-splice sites to release the intron. The products are an intron and two tRNA half-molecules bearing 2',3'-cyclic phosphate and 5'-OH termini. There are no conserved sequences at the splice sites, but the intron is invariably located at the same site in the gene, placing the splice sites an invariant distance from the constant structural features of the tRNA body. It probably carries the active site for 3'-splice site cleavage.</text>
</comment>
<feature type="active site" evidence="6">
    <location>
        <position position="248"/>
    </location>
</feature>
<dbReference type="GO" id="GO:0000214">
    <property type="term" value="C:tRNA-intron endonuclease complex"/>
    <property type="evidence" value="ECO:0007669"/>
    <property type="project" value="UniProtKB-UniRule"/>
</dbReference>
<keyword evidence="2 5" id="KW-0819">tRNA processing</keyword>
<feature type="domain" description="TSEN34 N-terminal" evidence="9">
    <location>
        <begin position="12"/>
        <end position="81"/>
    </location>
</feature>
<feature type="compositionally biased region" description="Basic and acidic residues" evidence="7">
    <location>
        <begin position="114"/>
        <end position="124"/>
    </location>
</feature>
<dbReference type="EMBL" id="FJOG01000023">
    <property type="protein sequence ID" value="CZR63178.1"/>
    <property type="molecule type" value="Genomic_DNA"/>
</dbReference>
<dbReference type="AlphaFoldDB" id="A0A1L7XDU1"/>
<dbReference type="InterPro" id="IPR006677">
    <property type="entry name" value="tRNA_intron_Endonuc_cat-like"/>
</dbReference>
<dbReference type="InterPro" id="IPR016690">
    <property type="entry name" value="TSEN34"/>
</dbReference>
<name>A0A1L7XDU1_9HELO</name>
<dbReference type="SUPFAM" id="SSF53032">
    <property type="entry name" value="tRNA-intron endonuclease catalytic domain-like"/>
    <property type="match status" value="1"/>
</dbReference>
<dbReference type="PANTHER" id="PTHR13070:SF0">
    <property type="entry name" value="TRNA-SPLICING ENDONUCLEASE SUBUNIT SEN34"/>
    <property type="match status" value="1"/>
</dbReference>
<gene>
    <name evidence="10" type="ORF">PAC_13075</name>
</gene>
<evidence type="ECO:0000256" key="2">
    <source>
        <dbReference type="ARBA" id="ARBA00022694"/>
    </source>
</evidence>
<protein>
    <recommendedName>
        <fullName evidence="5">tRNA-splicing endonuclease subunit Sen34</fullName>
        <ecNumber evidence="5">4.6.1.16</ecNumber>
    </recommendedName>
</protein>
<comment type="similarity">
    <text evidence="1 5">Belongs to the tRNA-intron endonuclease family.</text>
</comment>
<evidence type="ECO:0000256" key="3">
    <source>
        <dbReference type="ARBA" id="ARBA00023239"/>
    </source>
</evidence>
<evidence type="ECO:0000313" key="11">
    <source>
        <dbReference type="Proteomes" id="UP000184330"/>
    </source>
</evidence>
<evidence type="ECO:0000256" key="6">
    <source>
        <dbReference type="PIRSR" id="PIRSR017250-50"/>
    </source>
</evidence>
<dbReference type="CDD" id="cd22363">
    <property type="entry name" value="tRNA-intron_lyase_C"/>
    <property type="match status" value="1"/>
</dbReference>
<feature type="active site" evidence="6">
    <location>
        <position position="287"/>
    </location>
</feature>
<feature type="compositionally biased region" description="Polar residues" evidence="7">
    <location>
        <begin position="196"/>
        <end position="214"/>
    </location>
</feature>
<keyword evidence="10" id="KW-0378">Hydrolase</keyword>
<dbReference type="Pfam" id="PF26577">
    <property type="entry name" value="TSEN34_N"/>
    <property type="match status" value="1"/>
</dbReference>
<evidence type="ECO:0000313" key="10">
    <source>
        <dbReference type="EMBL" id="CZR63178.1"/>
    </source>
</evidence>
<dbReference type="InterPro" id="IPR059049">
    <property type="entry name" value="TSEN34_N"/>
</dbReference>
<evidence type="ECO:0000256" key="1">
    <source>
        <dbReference type="ARBA" id="ARBA00008078"/>
    </source>
</evidence>
<dbReference type="GO" id="GO:0003676">
    <property type="term" value="F:nucleic acid binding"/>
    <property type="evidence" value="ECO:0007669"/>
    <property type="project" value="InterPro"/>
</dbReference>
<dbReference type="InterPro" id="IPR036167">
    <property type="entry name" value="tRNA_intron_Endo_cat-like_sf"/>
</dbReference>
<dbReference type="Pfam" id="PF01974">
    <property type="entry name" value="tRNA_int_endo"/>
    <property type="match status" value="1"/>
</dbReference>
<accession>A0A1L7XDU1</accession>
<evidence type="ECO:0000259" key="9">
    <source>
        <dbReference type="Pfam" id="PF26577"/>
    </source>
</evidence>
<keyword evidence="11" id="KW-1185">Reference proteome</keyword>
<dbReference type="Gene3D" id="3.40.1350.10">
    <property type="match status" value="1"/>
</dbReference>
<reference evidence="10 11" key="1">
    <citation type="submission" date="2016-03" db="EMBL/GenBank/DDBJ databases">
        <authorList>
            <person name="Ploux O."/>
        </authorList>
    </citation>
    <scope>NUCLEOTIDE SEQUENCE [LARGE SCALE GENOMIC DNA]</scope>
    <source>
        <strain evidence="10 11">UAMH 11012</strain>
    </source>
</reference>
<dbReference type="PIRSF" id="PIRSF017250">
    <property type="entry name" value="tRNA_splic_SEN34"/>
    <property type="match status" value="1"/>
</dbReference>